<name>A0ABX0A176_9BACI</name>
<feature type="domain" description="VanZ-like" evidence="2">
    <location>
        <begin position="35"/>
        <end position="118"/>
    </location>
</feature>
<dbReference type="RefSeq" id="WP_161919119.1">
    <property type="nucleotide sequence ID" value="NZ_JAACYS010000002.1"/>
</dbReference>
<protein>
    <submittedName>
        <fullName evidence="3">VanZ family protein</fullName>
    </submittedName>
</protein>
<keyword evidence="1" id="KW-0812">Transmembrane</keyword>
<evidence type="ECO:0000313" key="4">
    <source>
        <dbReference type="Proteomes" id="UP000743899"/>
    </source>
</evidence>
<proteinExistence type="predicted"/>
<feature type="transmembrane region" description="Helical" evidence="1">
    <location>
        <begin position="103"/>
        <end position="121"/>
    </location>
</feature>
<keyword evidence="1" id="KW-1133">Transmembrane helix</keyword>
<keyword evidence="4" id="KW-1185">Reference proteome</keyword>
<reference evidence="3 4" key="1">
    <citation type="submission" date="2020-01" db="EMBL/GenBank/DDBJ databases">
        <title>A novel Bacillus sp. from Pasinler.</title>
        <authorList>
            <person name="Adiguzel A."/>
            <person name="Ay H."/>
            <person name="Baltaci M.O."/>
        </authorList>
    </citation>
    <scope>NUCLEOTIDE SEQUENCE [LARGE SCALE GENOMIC DNA]</scope>
    <source>
        <strain evidence="3 4">P1</strain>
    </source>
</reference>
<dbReference type="Proteomes" id="UP000743899">
    <property type="component" value="Unassembled WGS sequence"/>
</dbReference>
<dbReference type="NCBIfam" id="NF037970">
    <property type="entry name" value="vanZ_1"/>
    <property type="match status" value="1"/>
</dbReference>
<dbReference type="Pfam" id="PF04892">
    <property type="entry name" value="VanZ"/>
    <property type="match status" value="1"/>
</dbReference>
<evidence type="ECO:0000313" key="3">
    <source>
        <dbReference type="EMBL" id="NCU16281.1"/>
    </source>
</evidence>
<dbReference type="InterPro" id="IPR006976">
    <property type="entry name" value="VanZ-like"/>
</dbReference>
<accession>A0ABX0A176</accession>
<evidence type="ECO:0000259" key="2">
    <source>
        <dbReference type="Pfam" id="PF04892"/>
    </source>
</evidence>
<comment type="caution">
    <text evidence="3">The sequence shown here is derived from an EMBL/GenBank/DDBJ whole genome shotgun (WGS) entry which is preliminary data.</text>
</comment>
<evidence type="ECO:0000256" key="1">
    <source>
        <dbReference type="SAM" id="Phobius"/>
    </source>
</evidence>
<gene>
    <name evidence="3" type="ORF">GW534_00630</name>
</gene>
<feature type="transmembrane region" description="Helical" evidence="1">
    <location>
        <begin position="71"/>
        <end position="91"/>
    </location>
</feature>
<keyword evidence="1" id="KW-0472">Membrane</keyword>
<sequence length="143" mass="16377">MKIMRLIIKVLPFIYMGLIWLLSSKPADAYVTFKVYDGLIKESLHLVEFGILYGLFVLFFLVDGKLTMRTSVFSAIVAGLWGVTDEIHQYFVPYRSATVIDVMKDIIGVVACYLIVHFSYIKKKNKLGIWMDQFAKVVNRGRG</sequence>
<dbReference type="EMBL" id="JAACYS010000002">
    <property type="protein sequence ID" value="NCU16281.1"/>
    <property type="molecule type" value="Genomic_DNA"/>
</dbReference>
<feature type="transmembrane region" description="Helical" evidence="1">
    <location>
        <begin position="45"/>
        <end position="62"/>
    </location>
</feature>
<organism evidence="3 4">
    <name type="scientific">Pallidibacillus pasinlerensis</name>
    <dbReference type="NCBI Taxonomy" id="2703818"/>
    <lineage>
        <taxon>Bacteria</taxon>
        <taxon>Bacillati</taxon>
        <taxon>Bacillota</taxon>
        <taxon>Bacilli</taxon>
        <taxon>Bacillales</taxon>
        <taxon>Bacillaceae</taxon>
        <taxon>Pallidibacillus</taxon>
    </lineage>
</organism>